<keyword evidence="2" id="KW-1185">Reference proteome</keyword>
<name>A0ABQ9A0Z2_9ROSI</name>
<accession>A0ABQ9A0Z2</accession>
<comment type="caution">
    <text evidence="1">The sequence shown here is derived from an EMBL/GenBank/DDBJ whole genome shotgun (WGS) entry which is preliminary data.</text>
</comment>
<dbReference type="PANTHER" id="PTHR26312">
    <property type="entry name" value="TETRATRICOPEPTIDE REPEAT PROTEIN 5"/>
    <property type="match status" value="1"/>
</dbReference>
<gene>
    <name evidence="1" type="ORF">OIU77_011587</name>
</gene>
<dbReference type="InterPro" id="IPR011990">
    <property type="entry name" value="TPR-like_helical_dom_sf"/>
</dbReference>
<proteinExistence type="predicted"/>
<dbReference type="PANTHER" id="PTHR26312:SF217">
    <property type="entry name" value="N-ACETYLGLUCOSAMINE TRANSFERASE, OGT PROTEIN, PUTATIVE-RELATED"/>
    <property type="match status" value="1"/>
</dbReference>
<dbReference type="EMBL" id="JAPFFI010000023">
    <property type="protein sequence ID" value="KAJ6321547.1"/>
    <property type="molecule type" value="Genomic_DNA"/>
</dbReference>
<sequence length="147" mass="16638">MVRNVNQHANQILGTYLFSAFRVTSHVKLKKAGSVALRSLCKFLSKRDLKGAEEYYSRAILADPGDGEILSQYAKLVWELYRDHEKALCYFEQSIQATPADSYVVAAYASFLWETEENVDDSTSQFQMPNHNEGAVADANAQVHHKY</sequence>
<protein>
    <submittedName>
        <fullName evidence="1">Uncharacterized protein</fullName>
    </submittedName>
</protein>
<evidence type="ECO:0000313" key="1">
    <source>
        <dbReference type="EMBL" id="KAJ6321547.1"/>
    </source>
</evidence>
<organism evidence="1 2">
    <name type="scientific">Salix suchowensis</name>
    <dbReference type="NCBI Taxonomy" id="1278906"/>
    <lineage>
        <taxon>Eukaryota</taxon>
        <taxon>Viridiplantae</taxon>
        <taxon>Streptophyta</taxon>
        <taxon>Embryophyta</taxon>
        <taxon>Tracheophyta</taxon>
        <taxon>Spermatophyta</taxon>
        <taxon>Magnoliopsida</taxon>
        <taxon>eudicotyledons</taxon>
        <taxon>Gunneridae</taxon>
        <taxon>Pentapetalae</taxon>
        <taxon>rosids</taxon>
        <taxon>fabids</taxon>
        <taxon>Malpighiales</taxon>
        <taxon>Salicaceae</taxon>
        <taxon>Saliceae</taxon>
        <taxon>Salix</taxon>
    </lineage>
</organism>
<evidence type="ECO:0000313" key="2">
    <source>
        <dbReference type="Proteomes" id="UP001141253"/>
    </source>
</evidence>
<dbReference type="Proteomes" id="UP001141253">
    <property type="component" value="Chromosome 8"/>
</dbReference>
<dbReference type="Gene3D" id="1.25.40.10">
    <property type="entry name" value="Tetratricopeptide repeat domain"/>
    <property type="match status" value="1"/>
</dbReference>
<reference evidence="1" key="2">
    <citation type="journal article" date="2023" name="Int. J. Mol. Sci.">
        <title>De Novo Assembly and Annotation of 11 Diverse Shrub Willow (Salix) Genomes Reveals Novel Gene Organization in Sex-Linked Regions.</title>
        <authorList>
            <person name="Hyden B."/>
            <person name="Feng K."/>
            <person name="Yates T.B."/>
            <person name="Jawdy S."/>
            <person name="Cereghino C."/>
            <person name="Smart L.B."/>
            <person name="Muchero W."/>
        </authorList>
    </citation>
    <scope>NUCLEOTIDE SEQUENCE</scope>
    <source>
        <tissue evidence="1">Shoot tip</tissue>
    </source>
</reference>
<dbReference type="SUPFAM" id="SSF48452">
    <property type="entry name" value="TPR-like"/>
    <property type="match status" value="1"/>
</dbReference>
<reference evidence="1" key="1">
    <citation type="submission" date="2022-10" db="EMBL/GenBank/DDBJ databases">
        <authorList>
            <person name="Hyden B.L."/>
            <person name="Feng K."/>
            <person name="Yates T."/>
            <person name="Jawdy S."/>
            <person name="Smart L.B."/>
            <person name="Muchero W."/>
        </authorList>
    </citation>
    <scope>NUCLEOTIDE SEQUENCE</scope>
    <source>
        <tissue evidence="1">Shoot tip</tissue>
    </source>
</reference>